<accession>A0A0D7BQJ8</accession>
<feature type="region of interest" description="Disordered" evidence="1">
    <location>
        <begin position="46"/>
        <end position="79"/>
    </location>
</feature>
<name>A0A0D7BQJ8_9AGAR</name>
<evidence type="ECO:0000256" key="1">
    <source>
        <dbReference type="SAM" id="MobiDB-lite"/>
    </source>
</evidence>
<dbReference type="Proteomes" id="UP000054007">
    <property type="component" value="Unassembled WGS sequence"/>
</dbReference>
<feature type="compositionally biased region" description="Basic and acidic residues" evidence="1">
    <location>
        <begin position="147"/>
        <end position="180"/>
    </location>
</feature>
<organism evidence="2 3">
    <name type="scientific">Cylindrobasidium torrendii FP15055 ss-10</name>
    <dbReference type="NCBI Taxonomy" id="1314674"/>
    <lineage>
        <taxon>Eukaryota</taxon>
        <taxon>Fungi</taxon>
        <taxon>Dikarya</taxon>
        <taxon>Basidiomycota</taxon>
        <taxon>Agaricomycotina</taxon>
        <taxon>Agaricomycetes</taxon>
        <taxon>Agaricomycetidae</taxon>
        <taxon>Agaricales</taxon>
        <taxon>Marasmiineae</taxon>
        <taxon>Physalacriaceae</taxon>
        <taxon>Cylindrobasidium</taxon>
    </lineage>
</organism>
<feature type="compositionally biased region" description="Polar residues" evidence="1">
    <location>
        <begin position="101"/>
        <end position="129"/>
    </location>
</feature>
<dbReference type="EMBL" id="KN880440">
    <property type="protein sequence ID" value="KIY72808.1"/>
    <property type="molecule type" value="Genomic_DNA"/>
</dbReference>
<evidence type="ECO:0000313" key="3">
    <source>
        <dbReference type="Proteomes" id="UP000054007"/>
    </source>
</evidence>
<protein>
    <submittedName>
        <fullName evidence="2">Uncharacterized protein</fullName>
    </submittedName>
</protein>
<feature type="compositionally biased region" description="Basic and acidic residues" evidence="1">
    <location>
        <begin position="199"/>
        <end position="229"/>
    </location>
</feature>
<feature type="region of interest" description="Disordered" evidence="1">
    <location>
        <begin position="145"/>
        <end position="241"/>
    </location>
</feature>
<keyword evidence="3" id="KW-1185">Reference proteome</keyword>
<proteinExistence type="predicted"/>
<dbReference type="AlphaFoldDB" id="A0A0D7BQJ8"/>
<feature type="region of interest" description="Disordered" evidence="1">
    <location>
        <begin position="1"/>
        <end position="26"/>
    </location>
</feature>
<reference evidence="2 3" key="1">
    <citation type="journal article" date="2015" name="Fungal Genet. Biol.">
        <title>Evolution of novel wood decay mechanisms in Agaricales revealed by the genome sequences of Fistulina hepatica and Cylindrobasidium torrendii.</title>
        <authorList>
            <person name="Floudas D."/>
            <person name="Held B.W."/>
            <person name="Riley R."/>
            <person name="Nagy L.G."/>
            <person name="Koehler G."/>
            <person name="Ransdell A.S."/>
            <person name="Younus H."/>
            <person name="Chow J."/>
            <person name="Chiniquy J."/>
            <person name="Lipzen A."/>
            <person name="Tritt A."/>
            <person name="Sun H."/>
            <person name="Haridas S."/>
            <person name="LaButti K."/>
            <person name="Ohm R.A."/>
            <person name="Kues U."/>
            <person name="Blanchette R.A."/>
            <person name="Grigoriev I.V."/>
            <person name="Minto R.E."/>
            <person name="Hibbett D.S."/>
        </authorList>
    </citation>
    <scope>NUCLEOTIDE SEQUENCE [LARGE SCALE GENOMIC DNA]</scope>
    <source>
        <strain evidence="2 3">FP15055 ss-10</strain>
    </source>
</reference>
<feature type="region of interest" description="Disordered" evidence="1">
    <location>
        <begin position="91"/>
        <end position="131"/>
    </location>
</feature>
<gene>
    <name evidence="2" type="ORF">CYLTODRAFT_7918</name>
</gene>
<feature type="compositionally biased region" description="Polar residues" evidence="1">
    <location>
        <begin position="9"/>
        <end position="25"/>
    </location>
</feature>
<evidence type="ECO:0000313" key="2">
    <source>
        <dbReference type="EMBL" id="KIY72808.1"/>
    </source>
</evidence>
<sequence>MSRRLAISSLLNESEHQSASFSTANEVVVPKSGIATDGLHALAHAASMSPTDHVSEQPRKDSRPKKRRHSGTDTEDDVSIIHYISTTPMSMDHLTHHDNQSPRSATSSQSPIFSRPTQQPILSPSQMIQPHTMPMREFVSPTLSAREYGKRIQSRRDPSEERPLPREHQFVLPGADRDHAVIGPGRVSPTTTFRMLSEPSRETLTEDLRVEREIEYRSPESSHSREEVHSPPGARSRRSAKKLTLILSTRAIKQRKSDASNHKEVTKVNPAVFRPAAHWPRSPEPAHNVRRVWPCPSWPGRTAARACDYI</sequence>